<evidence type="ECO:0000256" key="4">
    <source>
        <dbReference type="ARBA" id="ARBA00023098"/>
    </source>
</evidence>
<feature type="domain" description="AB hydrolase-1" evidence="8">
    <location>
        <begin position="106"/>
        <end position="388"/>
    </location>
</feature>
<dbReference type="GeneID" id="108569552"/>
<evidence type="ECO:0000256" key="5">
    <source>
        <dbReference type="ARBA" id="ARBA00023180"/>
    </source>
</evidence>
<dbReference type="SUPFAM" id="SSF53474">
    <property type="entry name" value="alpha/beta-Hydrolases"/>
    <property type="match status" value="1"/>
</dbReference>
<gene>
    <name evidence="11" type="primary">LOC108569552</name>
</gene>
<dbReference type="PANTHER" id="PTHR11005">
    <property type="entry name" value="LYSOSOMAL ACID LIPASE-RELATED"/>
    <property type="match status" value="1"/>
</dbReference>
<dbReference type="RefSeq" id="XP_017786628.1">
    <property type="nucleotide sequence ID" value="XM_017931139.1"/>
</dbReference>
<evidence type="ECO:0000259" key="8">
    <source>
        <dbReference type="Pfam" id="PF00561"/>
    </source>
</evidence>
<feature type="signal peptide" evidence="7">
    <location>
        <begin position="1"/>
        <end position="22"/>
    </location>
</feature>
<evidence type="ECO:0000313" key="10">
    <source>
        <dbReference type="Proteomes" id="UP000695000"/>
    </source>
</evidence>
<evidence type="ECO:0000256" key="7">
    <source>
        <dbReference type="SAM" id="SignalP"/>
    </source>
</evidence>
<proteinExistence type="inferred from homology"/>
<dbReference type="Pfam" id="PF04083">
    <property type="entry name" value="Abhydro_lipase"/>
    <property type="match status" value="1"/>
</dbReference>
<dbReference type="InterPro" id="IPR006693">
    <property type="entry name" value="AB_hydrolase_lipase"/>
</dbReference>
<keyword evidence="2 7" id="KW-0732">Signal</keyword>
<accession>A0ABM1NIH8</accession>
<dbReference type="Proteomes" id="UP000695000">
    <property type="component" value="Unplaced"/>
</dbReference>
<dbReference type="InterPro" id="IPR000073">
    <property type="entry name" value="AB_hydrolase_1"/>
</dbReference>
<dbReference type="InterPro" id="IPR029058">
    <property type="entry name" value="AB_hydrolase_fold"/>
</dbReference>
<evidence type="ECO:0000256" key="6">
    <source>
        <dbReference type="PIRNR" id="PIRNR000862"/>
    </source>
</evidence>
<protein>
    <recommendedName>
        <fullName evidence="6">Lipase</fullName>
    </recommendedName>
</protein>
<feature type="chain" id="PRO_5046765168" description="Lipase" evidence="7">
    <location>
        <begin position="23"/>
        <end position="410"/>
    </location>
</feature>
<dbReference type="Pfam" id="PF00561">
    <property type="entry name" value="Abhydrolase_1"/>
    <property type="match status" value="1"/>
</dbReference>
<evidence type="ECO:0000313" key="11">
    <source>
        <dbReference type="RefSeq" id="XP_017786628.1"/>
    </source>
</evidence>
<sequence>MFLYSNTILILIFSSILIRAQQNNVCKEFIQYMTKTDGCYYNPDQNTELPDIVKRMGYPVENYTVTTDDSYILTVFRIPRPGAKPVFVQHGISVSAICFTDTLNDSLAYVLYDAGYDVWLGNFRGNRYANKHVFLNTDTLAYWNFSFHEMGKYDLKSQLGLVYEETNQKIYYIGYSMGTTASYIYNILHPEESLQKLNIMVSLAPIAYLRNMSEIFESLAELWMPLEPEISTITHGVVQQRSEFSTFLTETLCLSNTITMFICQVFTQSFVGMDLEQLRAETLPIVSVQNPDAASTKTITHYAQFVNSKRFQYFDYGRTANTRIYGDPIAPLYDISNITIPIYLMHGENDQLATMSNVENFFKDLPESTKKNGKFLVPYKKFNHLDFISAKDQKSLLYDPLVNFLKNPIL</sequence>
<evidence type="ECO:0000256" key="3">
    <source>
        <dbReference type="ARBA" id="ARBA00022963"/>
    </source>
</evidence>
<evidence type="ECO:0000259" key="9">
    <source>
        <dbReference type="Pfam" id="PF04083"/>
    </source>
</evidence>
<dbReference type="InterPro" id="IPR025483">
    <property type="entry name" value="Lipase_euk"/>
</dbReference>
<evidence type="ECO:0000256" key="1">
    <source>
        <dbReference type="ARBA" id="ARBA00010701"/>
    </source>
</evidence>
<keyword evidence="6" id="KW-0378">Hydrolase</keyword>
<keyword evidence="4" id="KW-0443">Lipid metabolism</keyword>
<keyword evidence="3 6" id="KW-0442">Lipid degradation</keyword>
<evidence type="ECO:0000256" key="2">
    <source>
        <dbReference type="ARBA" id="ARBA00022729"/>
    </source>
</evidence>
<comment type="similarity">
    <text evidence="1 6">Belongs to the AB hydrolase superfamily. Lipase family.</text>
</comment>
<keyword evidence="5" id="KW-0325">Glycoprotein</keyword>
<dbReference type="Gene3D" id="3.40.50.1820">
    <property type="entry name" value="alpha/beta hydrolase"/>
    <property type="match status" value="1"/>
</dbReference>
<reference evidence="11" key="1">
    <citation type="submission" date="2025-08" db="UniProtKB">
        <authorList>
            <consortium name="RefSeq"/>
        </authorList>
    </citation>
    <scope>IDENTIFICATION</scope>
    <source>
        <tissue evidence="11">Whole Larva</tissue>
    </source>
</reference>
<dbReference type="PIRSF" id="PIRSF000862">
    <property type="entry name" value="Steryl_ester_lip"/>
    <property type="match status" value="1"/>
</dbReference>
<feature type="domain" description="Partial AB-hydrolase lipase" evidence="9">
    <location>
        <begin position="50"/>
        <end position="99"/>
    </location>
</feature>
<keyword evidence="10" id="KW-1185">Reference proteome</keyword>
<name>A0ABM1NIH8_NICVS</name>
<organism evidence="10 11">
    <name type="scientific">Nicrophorus vespilloides</name>
    <name type="common">Boreal carrion beetle</name>
    <dbReference type="NCBI Taxonomy" id="110193"/>
    <lineage>
        <taxon>Eukaryota</taxon>
        <taxon>Metazoa</taxon>
        <taxon>Ecdysozoa</taxon>
        <taxon>Arthropoda</taxon>
        <taxon>Hexapoda</taxon>
        <taxon>Insecta</taxon>
        <taxon>Pterygota</taxon>
        <taxon>Neoptera</taxon>
        <taxon>Endopterygota</taxon>
        <taxon>Coleoptera</taxon>
        <taxon>Polyphaga</taxon>
        <taxon>Staphyliniformia</taxon>
        <taxon>Silphidae</taxon>
        <taxon>Nicrophorinae</taxon>
        <taxon>Nicrophorus</taxon>
    </lineage>
</organism>